<accession>A0ACC4D2Q6</accession>
<gene>
    <name evidence="1" type="ORF">D5086_002674</name>
</gene>
<keyword evidence="2" id="KW-1185">Reference proteome</keyword>
<name>A0ACC4D2Q6_POPAL</name>
<evidence type="ECO:0000313" key="2">
    <source>
        <dbReference type="Proteomes" id="UP000309997"/>
    </source>
</evidence>
<protein>
    <submittedName>
        <fullName evidence="1">Uncharacterized protein</fullName>
    </submittedName>
</protein>
<proteinExistence type="predicted"/>
<organism evidence="1 2">
    <name type="scientific">Populus alba</name>
    <name type="common">White poplar</name>
    <dbReference type="NCBI Taxonomy" id="43335"/>
    <lineage>
        <taxon>Eukaryota</taxon>
        <taxon>Viridiplantae</taxon>
        <taxon>Streptophyta</taxon>
        <taxon>Embryophyta</taxon>
        <taxon>Tracheophyta</taxon>
        <taxon>Spermatophyta</taxon>
        <taxon>Magnoliopsida</taxon>
        <taxon>eudicotyledons</taxon>
        <taxon>Gunneridae</taxon>
        <taxon>Pentapetalae</taxon>
        <taxon>rosids</taxon>
        <taxon>fabids</taxon>
        <taxon>Malpighiales</taxon>
        <taxon>Salicaceae</taxon>
        <taxon>Saliceae</taxon>
        <taxon>Populus</taxon>
    </lineage>
</organism>
<evidence type="ECO:0000313" key="1">
    <source>
        <dbReference type="EMBL" id="KAL3611654.1"/>
    </source>
</evidence>
<dbReference type="Proteomes" id="UP000309997">
    <property type="component" value="Unassembled WGS sequence"/>
</dbReference>
<reference evidence="1 2" key="1">
    <citation type="journal article" date="2024" name="Plant Biotechnol. J.">
        <title>Genome and CRISPR/Cas9 system of a widespread forest tree (Populus alba) in the world.</title>
        <authorList>
            <person name="Liu Y.J."/>
            <person name="Jiang P.F."/>
            <person name="Han X.M."/>
            <person name="Li X.Y."/>
            <person name="Wang H.M."/>
            <person name="Wang Y.J."/>
            <person name="Wang X.X."/>
            <person name="Zeng Q.Y."/>
        </authorList>
    </citation>
    <scope>NUCLEOTIDE SEQUENCE [LARGE SCALE GENOMIC DNA]</scope>
    <source>
        <strain evidence="2">cv. PAL-ZL1</strain>
    </source>
</reference>
<dbReference type="EMBL" id="RCHU02000001">
    <property type="protein sequence ID" value="KAL3611654.1"/>
    <property type="molecule type" value="Genomic_DNA"/>
</dbReference>
<sequence>MGGEENQVHIFFFPFMAHGHMIPTIDMAKLFASRGVKATIVTTPLNEPLVSRTIQRSKGLGFDINIKTIKFPAVEVGLPEGCENADSITSHEAQGEMTTDFFMATTMLQQPLEKLLQECHPDCLIADMFLPWTTDAAAKFGIPRLVFHGISCFSLCASDCLNRYKPYKKVSSDSELFVVPELPGDIKFTSKQLPDYMKQNVETDFTRLIQKVRESSLKSYGIVVNSFYELESDYANFFKELGRKAWHIGPVSLCNREFEDKAQRGKEASVDEHECLKWLDSKKPNSVVYICFGTVANFSDSQLKKIAIALEASGQQFIWVVRKDKKAKDKEEWLPEGFEKRMETKGLIMGSLGHQLHILFFPFFAHGHMIPSVDMAKLFASRGIKTTIITSPLNAPLFSKTIQKNKELGFDINILTIKFPAAEAGLPEGYENTDAFIFSENAREMTTKFLKATTLLQAPFEKVLQECHPDCIVADMFFPWATDAAAKFGIPRLVFHGTSNFALSAAECVRLYEPHKKVSSDSEPFVVPDLPGDIKLTKMQLPDFVRENDENYFSKIMKASKEAELRSFGVVVNSFYELEPAYAAYYKKVGTRAWNVGPVSLCNRDTEDKAGRGKETSIDQHECLNLRRLQQVSKLLVSSLSG</sequence>
<comment type="caution">
    <text evidence="1">The sequence shown here is derived from an EMBL/GenBank/DDBJ whole genome shotgun (WGS) entry which is preliminary data.</text>
</comment>